<organism evidence="1">
    <name type="scientific">marine sediment metagenome</name>
    <dbReference type="NCBI Taxonomy" id="412755"/>
    <lineage>
        <taxon>unclassified sequences</taxon>
        <taxon>metagenomes</taxon>
        <taxon>ecological metagenomes</taxon>
    </lineage>
</organism>
<accession>A0A0F9FH58</accession>
<dbReference type="Pfam" id="PF06356">
    <property type="entry name" value="DUF1064"/>
    <property type="match status" value="1"/>
</dbReference>
<gene>
    <name evidence="1" type="ORF">LCGC14_2031690</name>
</gene>
<evidence type="ECO:0000313" key="1">
    <source>
        <dbReference type="EMBL" id="KKL77756.1"/>
    </source>
</evidence>
<dbReference type="InterPro" id="IPR009414">
    <property type="entry name" value="DUF1064"/>
</dbReference>
<evidence type="ECO:0008006" key="2">
    <source>
        <dbReference type="Google" id="ProtNLM"/>
    </source>
</evidence>
<proteinExistence type="predicted"/>
<comment type="caution">
    <text evidence="1">The sequence shown here is derived from an EMBL/GenBank/DDBJ whole genome shotgun (WGS) entry which is preliminary data.</text>
</comment>
<protein>
    <recommendedName>
        <fullName evidence="2">DUF1064 domain-containing protein</fullName>
    </recommendedName>
</protein>
<name>A0A0F9FH58_9ZZZZ</name>
<sequence>MKTPLRPRHKFHAKPTVNDGIRFASKKEAARYETLKLLQTAGEVLFFLRQTRFHLPGGTSWACDFLVFWADDHVSVEDVKGMRTEAFKRAKKQVEALYPIEIEEL</sequence>
<reference evidence="1" key="1">
    <citation type="journal article" date="2015" name="Nature">
        <title>Complex archaea that bridge the gap between prokaryotes and eukaryotes.</title>
        <authorList>
            <person name="Spang A."/>
            <person name="Saw J.H."/>
            <person name="Jorgensen S.L."/>
            <person name="Zaremba-Niedzwiedzka K."/>
            <person name="Martijn J."/>
            <person name="Lind A.E."/>
            <person name="van Eijk R."/>
            <person name="Schleper C."/>
            <person name="Guy L."/>
            <person name="Ettema T.J."/>
        </authorList>
    </citation>
    <scope>NUCLEOTIDE SEQUENCE</scope>
</reference>
<dbReference type="EMBL" id="LAZR01023658">
    <property type="protein sequence ID" value="KKL77756.1"/>
    <property type="molecule type" value="Genomic_DNA"/>
</dbReference>
<dbReference type="AlphaFoldDB" id="A0A0F9FH58"/>